<dbReference type="OrthoDB" id="6604049at2"/>
<dbReference type="GO" id="GO:0006281">
    <property type="term" value="P:DNA repair"/>
    <property type="evidence" value="ECO:0007669"/>
    <property type="project" value="UniProtKB-KW"/>
</dbReference>
<dbReference type="GO" id="GO:0006508">
    <property type="term" value="P:proteolysis"/>
    <property type="evidence" value="ECO:0007669"/>
    <property type="project" value="InterPro"/>
</dbReference>
<dbReference type="RefSeq" id="WP_125292502.1">
    <property type="nucleotide sequence ID" value="NZ_RHWZ01000002.1"/>
</dbReference>
<dbReference type="SUPFAM" id="SSF46785">
    <property type="entry name" value="Winged helix' DNA-binding domain"/>
    <property type="match status" value="1"/>
</dbReference>
<proteinExistence type="predicted"/>
<dbReference type="Proteomes" id="UP000275331">
    <property type="component" value="Unassembled WGS sequence"/>
</dbReference>
<evidence type="ECO:0000256" key="1">
    <source>
        <dbReference type="ARBA" id="ARBA00022491"/>
    </source>
</evidence>
<keyword evidence="3" id="KW-0227">DNA damage</keyword>
<dbReference type="GO" id="GO:0006260">
    <property type="term" value="P:DNA replication"/>
    <property type="evidence" value="ECO:0007669"/>
    <property type="project" value="UniProtKB-KW"/>
</dbReference>
<keyword evidence="5" id="KW-0068">Autocatalytic cleavage</keyword>
<dbReference type="PANTHER" id="PTHR33516">
    <property type="entry name" value="LEXA REPRESSOR"/>
    <property type="match status" value="1"/>
</dbReference>
<evidence type="ECO:0000313" key="13">
    <source>
        <dbReference type="Proteomes" id="UP000275331"/>
    </source>
</evidence>
<dbReference type="FunFam" id="1.10.10.10:FF:000009">
    <property type="entry name" value="LexA repressor"/>
    <property type="match status" value="1"/>
</dbReference>
<dbReference type="InterPro" id="IPR036388">
    <property type="entry name" value="WH-like_DNA-bd_sf"/>
</dbReference>
<keyword evidence="10" id="KW-0742">SOS response</keyword>
<keyword evidence="8" id="KW-0804">Transcription</keyword>
<evidence type="ECO:0000256" key="6">
    <source>
        <dbReference type="ARBA" id="ARBA00023015"/>
    </source>
</evidence>
<evidence type="ECO:0000256" key="9">
    <source>
        <dbReference type="ARBA" id="ARBA00023204"/>
    </source>
</evidence>
<dbReference type="InterPro" id="IPR006199">
    <property type="entry name" value="LexA_DNA-bd_dom"/>
</dbReference>
<dbReference type="Pfam" id="PF01726">
    <property type="entry name" value="LexA_DNA_bind"/>
    <property type="match status" value="1"/>
</dbReference>
<reference evidence="12 13" key="1">
    <citation type="submission" date="2018-10" db="EMBL/GenBank/DDBJ databases">
        <title>Transmission dynamics of multidrug resistant bacteria on intensive care unit surfaces.</title>
        <authorList>
            <person name="D'Souza A.W."/>
            <person name="Potter R.F."/>
            <person name="Wallace M."/>
            <person name="Shupe A."/>
            <person name="Patel S."/>
            <person name="Sun S."/>
            <person name="Gul D."/>
            <person name="Kwon J.H."/>
            <person name="Andleeb S."/>
            <person name="Burnham C.-A.D."/>
            <person name="Dantas G."/>
        </authorList>
    </citation>
    <scope>NUCLEOTIDE SEQUENCE [LARGE SCALE GENOMIC DNA]</scope>
    <source>
        <strain evidence="12 13">AS_373</strain>
    </source>
</reference>
<comment type="caution">
    <text evidence="12">The sequence shown here is derived from an EMBL/GenBank/DDBJ whole genome shotgun (WGS) entry which is preliminary data.</text>
</comment>
<organism evidence="12 13">
    <name type="scientific">Atlantibacter subterraneus</name>
    <dbReference type="NCBI Taxonomy" id="255519"/>
    <lineage>
        <taxon>Bacteria</taxon>
        <taxon>Pseudomonadati</taxon>
        <taxon>Pseudomonadota</taxon>
        <taxon>Gammaproteobacteria</taxon>
        <taxon>Enterobacterales</taxon>
        <taxon>Enterobacteriaceae</taxon>
        <taxon>Atlantibacter</taxon>
    </lineage>
</organism>
<evidence type="ECO:0000256" key="10">
    <source>
        <dbReference type="ARBA" id="ARBA00023236"/>
    </source>
</evidence>
<evidence type="ECO:0000256" key="3">
    <source>
        <dbReference type="ARBA" id="ARBA00022763"/>
    </source>
</evidence>
<evidence type="ECO:0000256" key="8">
    <source>
        <dbReference type="ARBA" id="ARBA00023163"/>
    </source>
</evidence>
<dbReference type="Gene3D" id="1.10.10.10">
    <property type="entry name" value="Winged helix-like DNA-binding domain superfamily/Winged helix DNA-binding domain"/>
    <property type="match status" value="1"/>
</dbReference>
<feature type="domain" description="LexA repressor DNA-binding" evidence="11">
    <location>
        <begin position="2"/>
        <end position="64"/>
    </location>
</feature>
<keyword evidence="1" id="KW-0678">Repressor</keyword>
<evidence type="ECO:0000256" key="5">
    <source>
        <dbReference type="ARBA" id="ARBA00022813"/>
    </source>
</evidence>
<dbReference type="GO" id="GO:0003677">
    <property type="term" value="F:DNA binding"/>
    <property type="evidence" value="ECO:0007669"/>
    <property type="project" value="UniProtKB-KW"/>
</dbReference>
<dbReference type="EMBL" id="RHXB01000001">
    <property type="protein sequence ID" value="RSE29231.1"/>
    <property type="molecule type" value="Genomic_DNA"/>
</dbReference>
<dbReference type="AlphaFoldDB" id="A0A427V923"/>
<evidence type="ECO:0000256" key="7">
    <source>
        <dbReference type="ARBA" id="ARBA00023125"/>
    </source>
</evidence>
<dbReference type="InterPro" id="IPR050077">
    <property type="entry name" value="LexA_repressor"/>
</dbReference>
<keyword evidence="4" id="KW-0378">Hydrolase</keyword>
<evidence type="ECO:0000313" key="12">
    <source>
        <dbReference type="EMBL" id="RSE29231.1"/>
    </source>
</evidence>
<evidence type="ECO:0000259" key="11">
    <source>
        <dbReference type="Pfam" id="PF01726"/>
    </source>
</evidence>
<keyword evidence="7" id="KW-0238">DNA-binding</keyword>
<dbReference type="PANTHER" id="PTHR33516:SF2">
    <property type="entry name" value="LEXA REPRESSOR-RELATED"/>
    <property type="match status" value="1"/>
</dbReference>
<gene>
    <name evidence="12" type="ORF">EGT71_01545</name>
</gene>
<keyword evidence="2" id="KW-0235">DNA replication</keyword>
<dbReference type="InterPro" id="IPR036390">
    <property type="entry name" value="WH_DNA-bd_sf"/>
</dbReference>
<keyword evidence="9" id="KW-0234">DNA repair</keyword>
<evidence type="ECO:0000256" key="2">
    <source>
        <dbReference type="ARBA" id="ARBA00022705"/>
    </source>
</evidence>
<sequence>MKLTARQQEVLDLISDYIADHRFPPTIYELSGLMGCRSPNAANDHLRALQRKGAITITPGVSRGITITGQSVEEEAIALIRALLNGDDQARENAIAFLEMRGVDL</sequence>
<dbReference type="GO" id="GO:0009432">
    <property type="term" value="P:SOS response"/>
    <property type="evidence" value="ECO:0007669"/>
    <property type="project" value="UniProtKB-KW"/>
</dbReference>
<protein>
    <submittedName>
        <fullName evidence="12">LexA family transcriptional regulator</fullName>
    </submittedName>
</protein>
<accession>A0A427V923</accession>
<name>A0A427V923_9ENTR</name>
<keyword evidence="6" id="KW-0805">Transcription regulation</keyword>
<dbReference type="GO" id="GO:0004252">
    <property type="term" value="F:serine-type endopeptidase activity"/>
    <property type="evidence" value="ECO:0007669"/>
    <property type="project" value="InterPro"/>
</dbReference>
<evidence type="ECO:0000256" key="4">
    <source>
        <dbReference type="ARBA" id="ARBA00022801"/>
    </source>
</evidence>